<accession>A0A4Z1DAP7</accession>
<dbReference type="Proteomes" id="UP000298159">
    <property type="component" value="Unassembled WGS sequence"/>
</dbReference>
<dbReference type="RefSeq" id="WP_135784707.1">
    <property type="nucleotide sequence ID" value="NZ_SRRT01000002.1"/>
</dbReference>
<organism evidence="1 2">
    <name type="scientific">Streptomyces bauhiniae</name>
    <dbReference type="NCBI Taxonomy" id="2340725"/>
    <lineage>
        <taxon>Bacteria</taxon>
        <taxon>Bacillati</taxon>
        <taxon>Actinomycetota</taxon>
        <taxon>Actinomycetes</taxon>
        <taxon>Kitasatosporales</taxon>
        <taxon>Streptomycetaceae</taxon>
        <taxon>Streptomyces</taxon>
    </lineage>
</organism>
<sequence length="135" mass="14718">MLTTESLGPEELLRLRVFFTVEFPHQLTPAVVAGGACAWCGNPPGANGLPLVYVKGFDVRGCADCYSARLQWVLSWDTWAAHFLTCDVCQRGEHCRVAHAQRLLHEQTISAAADHTPWELAFAVPRDGGWALGGA</sequence>
<protein>
    <submittedName>
        <fullName evidence="1">Uncharacterized protein</fullName>
    </submittedName>
</protein>
<name>A0A4Z1DAP7_9ACTN</name>
<dbReference type="GeneID" id="95447326"/>
<evidence type="ECO:0000313" key="1">
    <source>
        <dbReference type="EMBL" id="TGN79366.1"/>
    </source>
</evidence>
<dbReference type="EMBL" id="SRRT01000002">
    <property type="protein sequence ID" value="TGN79366.1"/>
    <property type="molecule type" value="Genomic_DNA"/>
</dbReference>
<comment type="caution">
    <text evidence="1">The sequence shown here is derived from an EMBL/GenBank/DDBJ whole genome shotgun (WGS) entry which is preliminary data.</text>
</comment>
<keyword evidence="2" id="KW-1185">Reference proteome</keyword>
<dbReference type="AlphaFoldDB" id="A0A4Z1DAP7"/>
<evidence type="ECO:0000313" key="2">
    <source>
        <dbReference type="Proteomes" id="UP000298159"/>
    </source>
</evidence>
<proteinExistence type="predicted"/>
<reference evidence="1 2" key="1">
    <citation type="submission" date="2019-04" db="EMBL/GenBank/DDBJ databases">
        <title>Streptomyces sp. nov. Bv016 isolated from bark of Buahinia variegata.</title>
        <authorList>
            <person name="Kanchanasin P."/>
            <person name="Tanasupawat S."/>
            <person name="Yuki M."/>
            <person name="Kudo T."/>
        </authorList>
    </citation>
    <scope>NUCLEOTIDE SEQUENCE [LARGE SCALE GENOMIC DNA]</scope>
    <source>
        <strain evidence="1 2">Bv016</strain>
    </source>
</reference>
<gene>
    <name evidence="1" type="ORF">E5083_06910</name>
</gene>